<dbReference type="Proteomes" id="UP000592780">
    <property type="component" value="Unassembled WGS sequence"/>
</dbReference>
<dbReference type="RefSeq" id="WP_184132771.1">
    <property type="nucleotide sequence ID" value="NZ_JACHDD010000013.1"/>
</dbReference>
<protein>
    <recommendedName>
        <fullName evidence="1">Bacterial CdiA-CT RNAse A domain-containing protein</fullName>
    </recommendedName>
</protein>
<dbReference type="AlphaFoldDB" id="A0A7W8QEJ5"/>
<evidence type="ECO:0000313" key="3">
    <source>
        <dbReference type="Proteomes" id="UP000592780"/>
    </source>
</evidence>
<evidence type="ECO:0000313" key="2">
    <source>
        <dbReference type="EMBL" id="MBB5428433.1"/>
    </source>
</evidence>
<name>A0A7W8QEJ5_PARAM</name>
<organism evidence="2 3">
    <name type="scientific">Paraburkholderia atlantica</name>
    <dbReference type="NCBI Taxonomy" id="2654982"/>
    <lineage>
        <taxon>Bacteria</taxon>
        <taxon>Pseudomonadati</taxon>
        <taxon>Pseudomonadota</taxon>
        <taxon>Betaproteobacteria</taxon>
        <taxon>Burkholderiales</taxon>
        <taxon>Burkholderiaceae</taxon>
        <taxon>Paraburkholderia</taxon>
    </lineage>
</organism>
<reference evidence="2 3" key="1">
    <citation type="submission" date="2020-08" db="EMBL/GenBank/DDBJ databases">
        <title>Genomic Encyclopedia of Type Strains, Phase IV (KMG-V): Genome sequencing to study the core and pangenomes of soil and plant-associated prokaryotes.</title>
        <authorList>
            <person name="Whitman W."/>
        </authorList>
    </citation>
    <scope>NUCLEOTIDE SEQUENCE [LARGE SCALE GENOMIC DNA]</scope>
    <source>
        <strain evidence="2 3">JPY158</strain>
    </source>
</reference>
<dbReference type="Pfam" id="PF18431">
    <property type="entry name" value="RNAse_A_bac"/>
    <property type="match status" value="1"/>
</dbReference>
<sequence length="277" mass="29824">MSREQDGDGVRVVLSAPQLAAVLTRQSISHSEMLSNRLWGGLQLVGGLLEMVGAGALCVMPEPTMASKAGCVVFGVHGSDTAAAGLRQIWTARDTATLTQQGTTKLAEAMKASPDMANNIGLWLDMVVPFGFASSIKAIRASRIAMGRISLDMHEAKAGSGIGGHTPLKHVGRTEAQLRERLKREPRREKVSSFTNLERAESAISEVMRANATIIREWAQSSGRGGPLALTRRVAGNVGYGITRETGKLTPMNEVVVVLKYQTYNGMPYYIVTAFIR</sequence>
<gene>
    <name evidence="2" type="ORF">HDG40_006627</name>
</gene>
<feature type="domain" description="Bacterial CdiA-CT RNAse A" evidence="1">
    <location>
        <begin position="164"/>
        <end position="275"/>
    </location>
</feature>
<dbReference type="InterPro" id="IPR041436">
    <property type="entry name" value="RNAse_A_bac"/>
</dbReference>
<keyword evidence="3" id="KW-1185">Reference proteome</keyword>
<proteinExistence type="predicted"/>
<accession>A0A7W8QEJ5</accession>
<evidence type="ECO:0000259" key="1">
    <source>
        <dbReference type="Pfam" id="PF18431"/>
    </source>
</evidence>
<dbReference type="CDD" id="cd20684">
    <property type="entry name" value="CdiA-CT_Yk_RNaseA-like"/>
    <property type="match status" value="1"/>
</dbReference>
<comment type="caution">
    <text evidence="2">The sequence shown here is derived from an EMBL/GenBank/DDBJ whole genome shotgun (WGS) entry which is preliminary data.</text>
</comment>
<dbReference type="EMBL" id="JACHDD010000013">
    <property type="protein sequence ID" value="MBB5428433.1"/>
    <property type="molecule type" value="Genomic_DNA"/>
</dbReference>